<dbReference type="SUPFAM" id="SSF53448">
    <property type="entry name" value="Nucleotide-diphospho-sugar transferases"/>
    <property type="match status" value="1"/>
</dbReference>
<keyword evidence="1" id="KW-1133">Transmembrane helix</keyword>
<dbReference type="Pfam" id="PF13632">
    <property type="entry name" value="Glyco_trans_2_3"/>
    <property type="match status" value="1"/>
</dbReference>
<keyword evidence="1" id="KW-0472">Membrane</keyword>
<evidence type="ECO:0000313" key="5">
    <source>
        <dbReference type="Proteomes" id="UP001055553"/>
    </source>
</evidence>
<accession>A0A915WRC9</accession>
<evidence type="ECO:0000313" key="4">
    <source>
        <dbReference type="EMBL" id="BBL45438.1"/>
    </source>
</evidence>
<feature type="transmembrane region" description="Helical" evidence="1">
    <location>
        <begin position="264"/>
        <end position="283"/>
    </location>
</feature>
<dbReference type="PANTHER" id="PTHR43685">
    <property type="entry name" value="GLYCOSYLTRANSFERASE"/>
    <property type="match status" value="1"/>
</dbReference>
<dbReference type="KEGG" id="naer:MJ1_0268"/>
<keyword evidence="1" id="KW-0812">Transmembrane</keyword>
<evidence type="ECO:0000259" key="3">
    <source>
        <dbReference type="Pfam" id="PF13632"/>
    </source>
</evidence>
<dbReference type="PANTHER" id="PTHR43685:SF3">
    <property type="entry name" value="SLR2126 PROTEIN"/>
    <property type="match status" value="1"/>
</dbReference>
<dbReference type="InterPro" id="IPR050834">
    <property type="entry name" value="Glycosyltransf_2"/>
</dbReference>
<feature type="domain" description="Glycosyltransferase 2-like" evidence="3">
    <location>
        <begin position="192"/>
        <end position="300"/>
    </location>
</feature>
<dbReference type="Proteomes" id="UP001055553">
    <property type="component" value="Chromosome"/>
</dbReference>
<dbReference type="Pfam" id="PF00535">
    <property type="entry name" value="Glycos_transf_2"/>
    <property type="match status" value="1"/>
</dbReference>
<name>A0A915WRC9_9ARCH</name>
<keyword evidence="4" id="KW-0808">Transferase</keyword>
<protein>
    <submittedName>
        <fullName evidence="4">Glycosyl transferase family 2</fullName>
    </submittedName>
</protein>
<dbReference type="GO" id="GO:0016740">
    <property type="term" value="F:transferase activity"/>
    <property type="evidence" value="ECO:0007669"/>
    <property type="project" value="UniProtKB-KW"/>
</dbReference>
<keyword evidence="5" id="KW-1185">Reference proteome</keyword>
<proteinExistence type="predicted"/>
<evidence type="ECO:0000259" key="2">
    <source>
        <dbReference type="Pfam" id="PF00535"/>
    </source>
</evidence>
<dbReference type="EMBL" id="AP019769">
    <property type="protein sequence ID" value="BBL45438.1"/>
    <property type="molecule type" value="Genomic_DNA"/>
</dbReference>
<dbReference type="RefSeq" id="WP_258393470.1">
    <property type="nucleotide sequence ID" value="NZ_AP019769.1"/>
</dbReference>
<dbReference type="AlphaFoldDB" id="A0A915WRC9"/>
<organism evidence="4 5">
    <name type="scientific">Nanobdella aerobiophila</name>
    <dbReference type="NCBI Taxonomy" id="2586965"/>
    <lineage>
        <taxon>Archaea</taxon>
        <taxon>Nanobdellota</taxon>
        <taxon>Nanobdellia</taxon>
        <taxon>Nanobdellales</taxon>
        <taxon>Nanobdellaceae</taxon>
        <taxon>Nanobdella</taxon>
    </lineage>
</organism>
<dbReference type="Gene3D" id="3.90.550.10">
    <property type="entry name" value="Spore Coat Polysaccharide Biosynthesis Protein SpsA, Chain A"/>
    <property type="match status" value="1"/>
</dbReference>
<reference evidence="5" key="1">
    <citation type="journal article" date="2022" name="Int. J. Syst. Evol. Microbiol.">
        <title>Nanobdella aerobiophila gen. nov., sp. nov., a thermoacidophilic, obligate ectosymbiotic archaeon, and proposal of Nanobdellaceae fam. nov., Nanobdellales ord. nov. and Nanobdellia class. nov.</title>
        <authorList>
            <person name="Kato S."/>
            <person name="Ogasawara A."/>
            <person name="Itoh T."/>
            <person name="Sakai H.D."/>
            <person name="Shimizu M."/>
            <person name="Yuki M."/>
            <person name="Kaneko M."/>
            <person name="Takashina T."/>
            <person name="Ohkuma M."/>
        </authorList>
    </citation>
    <scope>NUCLEOTIDE SEQUENCE [LARGE SCALE GENOMIC DNA]</scope>
    <source>
        <strain evidence="5">MJ1</strain>
    </source>
</reference>
<dbReference type="GeneID" id="74568219"/>
<feature type="transmembrane region" description="Helical" evidence="1">
    <location>
        <begin position="289"/>
        <end position="309"/>
    </location>
</feature>
<sequence>MKIISLISTVLNEEDSIKDFMESILNQTLLPDEIIIVDGGSEDKTYEILKEYEKKYDFVKIIQEKGANVAKGRNVAIKNSSGIIIVTSDAGCKYDREYVREITKSLLKYILNHLDKFNIKKEDFVKYLNNKGINIEELKDIKEGEFVQGVTYTMKDSRFEKFAGYMLIKDPEKQNKVPSRISSRASAYFKYVWEKIGGYPEIFVTGEDTKFHLEVLNRDYKFVFDKNAKVYWKVPRNIKEFYRKFEKYAIGDVLQGNILKYKKLLIFFLGFWLLILILVFSAIFLIKLFILVLSLIILYLLYLGIKYYIKSKDFLGIIYIPILELTKRLAYQTGFIKGFIK</sequence>
<gene>
    <name evidence="4" type="ORF">MJ1_0268</name>
</gene>
<dbReference type="InterPro" id="IPR001173">
    <property type="entry name" value="Glyco_trans_2-like"/>
</dbReference>
<evidence type="ECO:0000256" key="1">
    <source>
        <dbReference type="SAM" id="Phobius"/>
    </source>
</evidence>
<dbReference type="InterPro" id="IPR029044">
    <property type="entry name" value="Nucleotide-diphossugar_trans"/>
</dbReference>
<feature type="domain" description="Glycosyltransferase 2-like" evidence="2">
    <location>
        <begin position="5"/>
        <end position="108"/>
    </location>
</feature>